<dbReference type="EMBL" id="CP121646">
    <property type="protein sequence ID" value="WFU68200.1"/>
    <property type="molecule type" value="Genomic_DNA"/>
</dbReference>
<gene>
    <name evidence="5" type="ORF">QA636_27820</name>
</gene>
<evidence type="ECO:0000256" key="3">
    <source>
        <dbReference type="ARBA" id="ARBA00023163"/>
    </source>
</evidence>
<dbReference type="InterPro" id="IPR059106">
    <property type="entry name" value="WHD_MalT"/>
</dbReference>
<dbReference type="SMART" id="SM00421">
    <property type="entry name" value="HTH_LUXR"/>
    <property type="match status" value="1"/>
</dbReference>
<dbReference type="SUPFAM" id="SSF46894">
    <property type="entry name" value="C-terminal effector domain of the bipartite response regulators"/>
    <property type="match status" value="1"/>
</dbReference>
<dbReference type="InterPro" id="IPR027417">
    <property type="entry name" value="P-loop_NTPase"/>
</dbReference>
<dbReference type="SUPFAM" id="SSF48452">
    <property type="entry name" value="TPR-like"/>
    <property type="match status" value="1"/>
</dbReference>
<accession>A0ABY8JRL3</accession>
<dbReference type="InterPro" id="IPR011990">
    <property type="entry name" value="TPR-like_helical_dom_sf"/>
</dbReference>
<dbReference type="Gene3D" id="1.25.40.10">
    <property type="entry name" value="Tetratricopeptide repeat domain"/>
    <property type="match status" value="1"/>
</dbReference>
<evidence type="ECO:0000256" key="1">
    <source>
        <dbReference type="ARBA" id="ARBA00023015"/>
    </source>
</evidence>
<dbReference type="InterPro" id="IPR036388">
    <property type="entry name" value="WH-like_DNA-bd_sf"/>
</dbReference>
<dbReference type="PANTHER" id="PTHR44688:SF16">
    <property type="entry name" value="DNA-BINDING TRANSCRIPTIONAL ACTIVATOR DEVR_DOSR"/>
    <property type="match status" value="1"/>
</dbReference>
<keyword evidence="6" id="KW-1185">Reference proteome</keyword>
<keyword evidence="1" id="KW-0805">Transcription regulation</keyword>
<evidence type="ECO:0000313" key="5">
    <source>
        <dbReference type="EMBL" id="WFU68200.1"/>
    </source>
</evidence>
<dbReference type="Proteomes" id="UP001221546">
    <property type="component" value="Chromosome"/>
</dbReference>
<dbReference type="Gene3D" id="3.40.50.300">
    <property type="entry name" value="P-loop containing nucleotide triphosphate hydrolases"/>
    <property type="match status" value="1"/>
</dbReference>
<organism evidence="5 6">
    <name type="scientific">Bradyrhizobium brasilense</name>
    <dbReference type="NCBI Taxonomy" id="1419277"/>
    <lineage>
        <taxon>Bacteria</taxon>
        <taxon>Pseudomonadati</taxon>
        <taxon>Pseudomonadota</taxon>
        <taxon>Alphaproteobacteria</taxon>
        <taxon>Hyphomicrobiales</taxon>
        <taxon>Nitrobacteraceae</taxon>
        <taxon>Bradyrhizobium</taxon>
    </lineage>
</organism>
<dbReference type="Gene3D" id="1.10.10.10">
    <property type="entry name" value="Winged helix-like DNA-binding domain superfamily/Winged helix DNA-binding domain"/>
    <property type="match status" value="1"/>
</dbReference>
<dbReference type="PRINTS" id="PR00038">
    <property type="entry name" value="HTHLUXR"/>
</dbReference>
<evidence type="ECO:0000256" key="2">
    <source>
        <dbReference type="ARBA" id="ARBA00023125"/>
    </source>
</evidence>
<dbReference type="Pfam" id="PF25873">
    <property type="entry name" value="WHD_MalT"/>
    <property type="match status" value="1"/>
</dbReference>
<keyword evidence="2" id="KW-0238">DNA-binding</keyword>
<evidence type="ECO:0000259" key="4">
    <source>
        <dbReference type="PROSITE" id="PS50043"/>
    </source>
</evidence>
<dbReference type="InterPro" id="IPR003593">
    <property type="entry name" value="AAA+_ATPase"/>
</dbReference>
<keyword evidence="3" id="KW-0804">Transcription</keyword>
<dbReference type="SUPFAM" id="SSF52540">
    <property type="entry name" value="P-loop containing nucleoside triphosphate hydrolases"/>
    <property type="match status" value="1"/>
</dbReference>
<proteinExistence type="predicted"/>
<dbReference type="PANTHER" id="PTHR44688">
    <property type="entry name" value="DNA-BINDING TRANSCRIPTIONAL ACTIVATOR DEVR_DOSR"/>
    <property type="match status" value="1"/>
</dbReference>
<dbReference type="CDD" id="cd06170">
    <property type="entry name" value="LuxR_C_like"/>
    <property type="match status" value="1"/>
</dbReference>
<feature type="domain" description="HTH luxR-type" evidence="4">
    <location>
        <begin position="859"/>
        <end position="924"/>
    </location>
</feature>
<dbReference type="Pfam" id="PF00196">
    <property type="entry name" value="GerE"/>
    <property type="match status" value="1"/>
</dbReference>
<dbReference type="InterPro" id="IPR000792">
    <property type="entry name" value="Tscrpt_reg_LuxR_C"/>
</dbReference>
<dbReference type="CDD" id="cd00009">
    <property type="entry name" value="AAA"/>
    <property type="match status" value="1"/>
</dbReference>
<dbReference type="InterPro" id="IPR041664">
    <property type="entry name" value="AAA_16"/>
</dbReference>
<dbReference type="PROSITE" id="PS50043">
    <property type="entry name" value="HTH_LUXR_2"/>
    <property type="match status" value="1"/>
</dbReference>
<protein>
    <submittedName>
        <fullName evidence="5">LuxR C-terminal-related transcriptional regulator</fullName>
    </submittedName>
</protein>
<reference evidence="5 6" key="1">
    <citation type="submission" date="2023-04" db="EMBL/GenBank/DDBJ databases">
        <title>Australian commercial rhizobial inoculants.</title>
        <authorList>
            <person name="Kohlmeier M.G."/>
            <person name="O'Hara G.W."/>
            <person name="Colombi E."/>
            <person name="Ramsay J.P."/>
            <person name="Terpolilli J."/>
        </authorList>
    </citation>
    <scope>NUCLEOTIDE SEQUENCE [LARGE SCALE GENOMIC DNA]</scope>
    <source>
        <strain evidence="5 6">CB627</strain>
    </source>
</reference>
<evidence type="ECO:0000313" key="6">
    <source>
        <dbReference type="Proteomes" id="UP001221546"/>
    </source>
</evidence>
<dbReference type="SMART" id="SM00382">
    <property type="entry name" value="AAA"/>
    <property type="match status" value="1"/>
</dbReference>
<name>A0ABY8JRL3_9BRAD</name>
<dbReference type="RefSeq" id="WP_310885961.1">
    <property type="nucleotide sequence ID" value="NZ_CP121646.1"/>
</dbReference>
<dbReference type="InterPro" id="IPR016032">
    <property type="entry name" value="Sig_transdc_resp-reg_C-effctor"/>
</dbReference>
<dbReference type="Pfam" id="PF13191">
    <property type="entry name" value="AAA_16"/>
    <property type="match status" value="1"/>
</dbReference>
<sequence>MTSRRPSDAGASPEPLQSIVTTKLFPPREAGRLLPRDHLIAQLVKARRHRCVLVDGPAGSGKTSLVAAWRRELLALGFDVAWLTLAPDDNEVARWLDYLLASFSEVDPTISDTASQLTGRGVDSEAVERTLIALVRSIAARPREIVLILDDLHSLTDLASRWALQWLLDQGPRNLHFVLVCRGAPPVSLSRLRAQHSVFELGFRDLRFSQGEAEAFLKGKLGAIDRRTAQRLYELTDGWVAGLQLLSIGWSRKRDLRDTKFVSRGQIQDEQSFTDYFEHEILSKLSKAEYALLEAASICNRFCASLCAALLGKEEDSDRIGSLLASLVTQNVFIIPVETSDRETWYRFHPLLGEAMRARLRQHPEAQQLQYHKAAWIWFRDHGYVDEAVRHALSANEAAAAAELLDQYGQDLLARGQFRNMNSLVRQLPEQEIQARANLRLWMARSQLLARELDACADGLRRLEADLPADDASAQFALALVKATLAVACDDTDAAMRVLPQMLHPPEDADPAAIGGRDNILSWLYMHRADYELARQIQLTAPATRADGVPLLGSPGGRLQGRCLVGLSYALEGQIIEAERIYRDVLYESEQRGPSCIDPACLAAALLGEALYELNDPSAALQLLEDRVDVLERVSIPDSVLRVLSVLSASHWLAGRRQEALSYLDRLEDYAVSLKLDRLLAYSLGEQVRRHLEQSEFEAAKRKLATLEDIGRTHPKSGSHLGDEIFIIVARAQVRSDVAVGRYEAAAARLGPLIELCEARGHQQIVAMLQLQNALAAKRRGMREQAGEATLAALRLGHRLGLVRSLLDADASALDLIRWCGDEFGFDVLLSFYVERLRDAEVSAQTAAPTPRGDGAESRSAILDSLSDRELDVIRLLSQAFPNKKIARALGLSPDTVKWHLKNIYGKLGVAGRDDAVARMRDLGWNADGAAASTS</sequence>